<dbReference type="KEGG" id="gtt:GUITHDRAFT_104647"/>
<organism evidence="2">
    <name type="scientific">Guillardia theta (strain CCMP2712)</name>
    <name type="common">Cryptophyte</name>
    <dbReference type="NCBI Taxonomy" id="905079"/>
    <lineage>
        <taxon>Eukaryota</taxon>
        <taxon>Cryptophyceae</taxon>
        <taxon>Pyrenomonadales</taxon>
        <taxon>Geminigeraceae</taxon>
        <taxon>Guillardia</taxon>
    </lineage>
</organism>
<evidence type="ECO:0000313" key="3">
    <source>
        <dbReference type="EnsemblProtists" id="EKX49683"/>
    </source>
</evidence>
<keyword evidence="4" id="KW-1185">Reference proteome</keyword>
<sequence length="223" mass="25148">MAAEGDDAEVEDIENEDDEEEGKAVHFEKLEVIEPQKDTASASVARSSKHKKSMLLFGMKQAALPKVDPFMPGAQMLHVDPLVSSKPKKRTERIIGKRGCQPETGARVWLALGCRGLGVEGEEGIGTIEEVLEEGECMVRWDSSGLAHTYMCGKFSVYHLAVFDYLEQKSWMLLKHEHNFKQGNAGKPPPIERQKELETLLGYRMEEQLSKRVSYQRKQCLLQ</sequence>
<dbReference type="EnsemblProtists" id="EKX49683">
    <property type="protein sequence ID" value="EKX49683"/>
    <property type="gene ID" value="GUITHDRAFT_104647"/>
</dbReference>
<reference evidence="4" key="2">
    <citation type="submission" date="2012-11" db="EMBL/GenBank/DDBJ databases">
        <authorList>
            <person name="Kuo A."/>
            <person name="Curtis B.A."/>
            <person name="Tanifuji G."/>
            <person name="Burki F."/>
            <person name="Gruber A."/>
            <person name="Irimia M."/>
            <person name="Maruyama S."/>
            <person name="Arias M.C."/>
            <person name="Ball S.G."/>
            <person name="Gile G.H."/>
            <person name="Hirakawa Y."/>
            <person name="Hopkins J.F."/>
            <person name="Rensing S.A."/>
            <person name="Schmutz J."/>
            <person name="Symeonidi A."/>
            <person name="Elias M."/>
            <person name="Eveleigh R.J."/>
            <person name="Herman E.K."/>
            <person name="Klute M.J."/>
            <person name="Nakayama T."/>
            <person name="Obornik M."/>
            <person name="Reyes-Prieto A."/>
            <person name="Armbrust E.V."/>
            <person name="Aves S.J."/>
            <person name="Beiko R.G."/>
            <person name="Coutinho P."/>
            <person name="Dacks J.B."/>
            <person name="Durnford D.G."/>
            <person name="Fast N.M."/>
            <person name="Green B.R."/>
            <person name="Grisdale C."/>
            <person name="Hempe F."/>
            <person name="Henrissat B."/>
            <person name="Hoppner M.P."/>
            <person name="Ishida K.-I."/>
            <person name="Kim E."/>
            <person name="Koreny L."/>
            <person name="Kroth P.G."/>
            <person name="Liu Y."/>
            <person name="Malik S.-B."/>
            <person name="Maier U.G."/>
            <person name="McRose D."/>
            <person name="Mock T."/>
            <person name="Neilson J.A."/>
            <person name="Onodera N.T."/>
            <person name="Poole A.M."/>
            <person name="Pritham E.J."/>
            <person name="Richards T.A."/>
            <person name="Rocap G."/>
            <person name="Roy S.W."/>
            <person name="Sarai C."/>
            <person name="Schaack S."/>
            <person name="Shirato S."/>
            <person name="Slamovits C.H."/>
            <person name="Spencer D.F."/>
            <person name="Suzuki S."/>
            <person name="Worden A.Z."/>
            <person name="Zauner S."/>
            <person name="Barry K."/>
            <person name="Bell C."/>
            <person name="Bharti A.K."/>
            <person name="Crow J.A."/>
            <person name="Grimwood J."/>
            <person name="Kramer R."/>
            <person name="Lindquist E."/>
            <person name="Lucas S."/>
            <person name="Salamov A."/>
            <person name="McFadden G.I."/>
            <person name="Lane C.E."/>
            <person name="Keeling P.J."/>
            <person name="Gray M.W."/>
            <person name="Grigoriev I.V."/>
            <person name="Archibald J.M."/>
        </authorList>
    </citation>
    <scope>NUCLEOTIDE SEQUENCE</scope>
    <source>
        <strain evidence="4">CCMP2712</strain>
    </source>
</reference>
<name>L1JNM5_GUITC</name>
<dbReference type="GeneID" id="17306341"/>
<dbReference type="AlphaFoldDB" id="L1JNM5"/>
<dbReference type="RefSeq" id="XP_005836663.1">
    <property type="nucleotide sequence ID" value="XM_005836606.1"/>
</dbReference>
<dbReference type="HOGENOM" id="CLU_1242140_0_0_1"/>
<reference evidence="2 4" key="1">
    <citation type="journal article" date="2012" name="Nature">
        <title>Algal genomes reveal evolutionary mosaicism and the fate of nucleomorphs.</title>
        <authorList>
            <consortium name="DOE Joint Genome Institute"/>
            <person name="Curtis B.A."/>
            <person name="Tanifuji G."/>
            <person name="Burki F."/>
            <person name="Gruber A."/>
            <person name="Irimia M."/>
            <person name="Maruyama S."/>
            <person name="Arias M.C."/>
            <person name="Ball S.G."/>
            <person name="Gile G.H."/>
            <person name="Hirakawa Y."/>
            <person name="Hopkins J.F."/>
            <person name="Kuo A."/>
            <person name="Rensing S.A."/>
            <person name="Schmutz J."/>
            <person name="Symeonidi A."/>
            <person name="Elias M."/>
            <person name="Eveleigh R.J."/>
            <person name="Herman E.K."/>
            <person name="Klute M.J."/>
            <person name="Nakayama T."/>
            <person name="Obornik M."/>
            <person name="Reyes-Prieto A."/>
            <person name="Armbrust E.V."/>
            <person name="Aves S.J."/>
            <person name="Beiko R.G."/>
            <person name="Coutinho P."/>
            <person name="Dacks J.B."/>
            <person name="Durnford D.G."/>
            <person name="Fast N.M."/>
            <person name="Green B.R."/>
            <person name="Grisdale C.J."/>
            <person name="Hempel F."/>
            <person name="Henrissat B."/>
            <person name="Hoppner M.P."/>
            <person name="Ishida K."/>
            <person name="Kim E."/>
            <person name="Koreny L."/>
            <person name="Kroth P.G."/>
            <person name="Liu Y."/>
            <person name="Malik S.B."/>
            <person name="Maier U.G."/>
            <person name="McRose D."/>
            <person name="Mock T."/>
            <person name="Neilson J.A."/>
            <person name="Onodera N.T."/>
            <person name="Poole A.M."/>
            <person name="Pritham E.J."/>
            <person name="Richards T.A."/>
            <person name="Rocap G."/>
            <person name="Roy S.W."/>
            <person name="Sarai C."/>
            <person name="Schaack S."/>
            <person name="Shirato S."/>
            <person name="Slamovits C.H."/>
            <person name="Spencer D.F."/>
            <person name="Suzuki S."/>
            <person name="Worden A.Z."/>
            <person name="Zauner S."/>
            <person name="Barry K."/>
            <person name="Bell C."/>
            <person name="Bharti A.K."/>
            <person name="Crow J.A."/>
            <person name="Grimwood J."/>
            <person name="Kramer R."/>
            <person name="Lindquist E."/>
            <person name="Lucas S."/>
            <person name="Salamov A."/>
            <person name="McFadden G.I."/>
            <person name="Lane C.E."/>
            <person name="Keeling P.J."/>
            <person name="Gray M.W."/>
            <person name="Grigoriev I.V."/>
            <person name="Archibald J.M."/>
        </authorList>
    </citation>
    <scope>NUCLEOTIDE SEQUENCE</scope>
    <source>
        <strain evidence="2 4">CCMP2712</strain>
    </source>
</reference>
<dbReference type="PaxDb" id="55529-EKX49683"/>
<gene>
    <name evidence="2" type="ORF">GUITHDRAFT_104647</name>
</gene>
<evidence type="ECO:0000256" key="1">
    <source>
        <dbReference type="SAM" id="MobiDB-lite"/>
    </source>
</evidence>
<reference evidence="3" key="3">
    <citation type="submission" date="2016-03" db="UniProtKB">
        <authorList>
            <consortium name="EnsemblProtists"/>
        </authorList>
    </citation>
    <scope>IDENTIFICATION</scope>
</reference>
<feature type="region of interest" description="Disordered" evidence="1">
    <location>
        <begin position="1"/>
        <end position="26"/>
    </location>
</feature>
<evidence type="ECO:0000313" key="2">
    <source>
        <dbReference type="EMBL" id="EKX49683.1"/>
    </source>
</evidence>
<evidence type="ECO:0000313" key="4">
    <source>
        <dbReference type="Proteomes" id="UP000011087"/>
    </source>
</evidence>
<dbReference type="EMBL" id="JH992981">
    <property type="protein sequence ID" value="EKX49683.1"/>
    <property type="molecule type" value="Genomic_DNA"/>
</dbReference>
<accession>L1JNM5</accession>
<protein>
    <submittedName>
        <fullName evidence="2 3">Uncharacterized protein</fullName>
    </submittedName>
</protein>
<proteinExistence type="predicted"/>
<feature type="compositionally biased region" description="Acidic residues" evidence="1">
    <location>
        <begin position="1"/>
        <end position="21"/>
    </location>
</feature>
<dbReference type="Proteomes" id="UP000011087">
    <property type="component" value="Unassembled WGS sequence"/>
</dbReference>